<accession>A0A176W5S6</accession>
<evidence type="ECO:0000313" key="2">
    <source>
        <dbReference type="EMBL" id="OAE28384.1"/>
    </source>
</evidence>
<sequence>MIYQIPGKGSSDWTYDLMKSPTEKKILLSYTEVSLCSPYLIDDSGKDITAQYCEEEAARWRWPQKSRPPDRSMDRMRERWQTRSFLAPSGQEDEEKRDHGVSLYMWQSTGTVGHGALYCTVGFLNPGHGDYVPCVYSSLPRIATAQNGMTTDQTLRK</sequence>
<keyword evidence="3" id="KW-1185">Reference proteome</keyword>
<dbReference type="AlphaFoldDB" id="A0A176W5S6"/>
<dbReference type="Proteomes" id="UP000077202">
    <property type="component" value="Unassembled WGS sequence"/>
</dbReference>
<protein>
    <submittedName>
        <fullName evidence="2">Uncharacterized protein</fullName>
    </submittedName>
</protein>
<dbReference type="EMBL" id="LVLJ01001740">
    <property type="protein sequence ID" value="OAE28384.1"/>
    <property type="molecule type" value="Genomic_DNA"/>
</dbReference>
<feature type="compositionally biased region" description="Basic and acidic residues" evidence="1">
    <location>
        <begin position="67"/>
        <end position="81"/>
    </location>
</feature>
<reference evidence="2" key="1">
    <citation type="submission" date="2016-03" db="EMBL/GenBank/DDBJ databases">
        <title>Mechanisms controlling the formation of the plant cell surface in tip-growing cells are functionally conserved among land plants.</title>
        <authorList>
            <person name="Honkanen S."/>
            <person name="Jones V.A."/>
            <person name="Morieri G."/>
            <person name="Champion C."/>
            <person name="Hetherington A.J."/>
            <person name="Kelly S."/>
            <person name="Saint-Marcoux D."/>
            <person name="Proust H."/>
            <person name="Prescott H."/>
            <person name="Dolan L."/>
        </authorList>
    </citation>
    <scope>NUCLEOTIDE SEQUENCE [LARGE SCALE GENOMIC DNA]</scope>
    <source>
        <tissue evidence="2">Whole gametophyte</tissue>
    </source>
</reference>
<name>A0A176W5S6_MARPO</name>
<comment type="caution">
    <text evidence="2">The sequence shown here is derived from an EMBL/GenBank/DDBJ whole genome shotgun (WGS) entry which is preliminary data.</text>
</comment>
<proteinExistence type="predicted"/>
<gene>
    <name evidence="2" type="ORF">AXG93_4027s1060</name>
</gene>
<evidence type="ECO:0000313" key="3">
    <source>
        <dbReference type="Proteomes" id="UP000077202"/>
    </source>
</evidence>
<organism evidence="2 3">
    <name type="scientific">Marchantia polymorpha subsp. ruderalis</name>
    <dbReference type="NCBI Taxonomy" id="1480154"/>
    <lineage>
        <taxon>Eukaryota</taxon>
        <taxon>Viridiplantae</taxon>
        <taxon>Streptophyta</taxon>
        <taxon>Embryophyta</taxon>
        <taxon>Marchantiophyta</taxon>
        <taxon>Marchantiopsida</taxon>
        <taxon>Marchantiidae</taxon>
        <taxon>Marchantiales</taxon>
        <taxon>Marchantiaceae</taxon>
        <taxon>Marchantia</taxon>
    </lineage>
</organism>
<evidence type="ECO:0000256" key="1">
    <source>
        <dbReference type="SAM" id="MobiDB-lite"/>
    </source>
</evidence>
<feature type="region of interest" description="Disordered" evidence="1">
    <location>
        <begin position="63"/>
        <end position="97"/>
    </location>
</feature>